<dbReference type="SUPFAM" id="SSF52499">
    <property type="entry name" value="Isochorismatase-like hydrolases"/>
    <property type="match status" value="1"/>
</dbReference>
<dbReference type="GO" id="GO:0016787">
    <property type="term" value="F:hydrolase activity"/>
    <property type="evidence" value="ECO:0007669"/>
    <property type="project" value="UniProtKB-KW"/>
</dbReference>
<organism evidence="3 4">
    <name type="scientific">Dyella agri</name>
    <dbReference type="NCBI Taxonomy" id="1926869"/>
    <lineage>
        <taxon>Bacteria</taxon>
        <taxon>Pseudomonadati</taxon>
        <taxon>Pseudomonadota</taxon>
        <taxon>Gammaproteobacteria</taxon>
        <taxon>Lysobacterales</taxon>
        <taxon>Rhodanobacteraceae</taxon>
        <taxon>Dyella</taxon>
    </lineage>
</organism>
<name>A0ABW8KFA9_9GAMM</name>
<dbReference type="Proteomes" id="UP001620397">
    <property type="component" value="Unassembled WGS sequence"/>
</dbReference>
<evidence type="ECO:0000313" key="4">
    <source>
        <dbReference type="Proteomes" id="UP001620397"/>
    </source>
</evidence>
<dbReference type="CDD" id="cd00431">
    <property type="entry name" value="cysteine_hydrolases"/>
    <property type="match status" value="1"/>
</dbReference>
<dbReference type="RefSeq" id="WP_404537683.1">
    <property type="nucleotide sequence ID" value="NZ_JADIKL010000003.1"/>
</dbReference>
<dbReference type="PANTHER" id="PTHR43540:SF7">
    <property type="entry name" value="ISOCHORISMATASE FAMILY PROTEIN YECD"/>
    <property type="match status" value="1"/>
</dbReference>
<dbReference type="InterPro" id="IPR050272">
    <property type="entry name" value="Isochorismatase-like_hydrls"/>
</dbReference>
<evidence type="ECO:0000259" key="2">
    <source>
        <dbReference type="Pfam" id="PF00857"/>
    </source>
</evidence>
<dbReference type="InterPro" id="IPR000868">
    <property type="entry name" value="Isochorismatase-like_dom"/>
</dbReference>
<comment type="caution">
    <text evidence="3">The sequence shown here is derived from an EMBL/GenBank/DDBJ whole genome shotgun (WGS) entry which is preliminary data.</text>
</comment>
<dbReference type="PANTHER" id="PTHR43540">
    <property type="entry name" value="PEROXYUREIDOACRYLATE/UREIDOACRYLATE AMIDOHYDROLASE-RELATED"/>
    <property type="match status" value="1"/>
</dbReference>
<dbReference type="Gene3D" id="3.40.50.850">
    <property type="entry name" value="Isochorismatase-like"/>
    <property type="match status" value="1"/>
</dbReference>
<gene>
    <name evidence="3" type="ORF">ISP14_07405</name>
</gene>
<feature type="domain" description="Isochorismatase-like" evidence="2">
    <location>
        <begin position="9"/>
        <end position="183"/>
    </location>
</feature>
<keyword evidence="4" id="KW-1185">Reference proteome</keyword>
<accession>A0ABW8KFA9</accession>
<dbReference type="NCBIfam" id="NF008517">
    <property type="entry name" value="PRK11440.1"/>
    <property type="match status" value="1"/>
</dbReference>
<reference evidence="3 4" key="1">
    <citation type="submission" date="2020-10" db="EMBL/GenBank/DDBJ databases">
        <title>Phylogeny of dyella-like bacteria.</title>
        <authorList>
            <person name="Fu J."/>
        </authorList>
    </citation>
    <scope>NUCLEOTIDE SEQUENCE [LARGE SCALE GENOMIC DNA]</scope>
    <source>
        <strain evidence="3 4">DKC-1</strain>
    </source>
</reference>
<proteinExistence type="predicted"/>
<dbReference type="Pfam" id="PF00857">
    <property type="entry name" value="Isochorismatase"/>
    <property type="match status" value="1"/>
</dbReference>
<sequence>MEKLDPRSTALVLIDLQKGIAPYAGGPHGAPEVCGRAGRLAARFRALGAPVVLVRVGWSADGGDLLRQPIDRSMPTKPMTPAWWEYADELAVAEGDIHIVKRQWGAFHGTELDLQLRRRGIAQIVLGGISTNIGVESTARAAWEHGYAIVFAEDAMSAASAEQHGFAIEHIFPRLGRVRSTAQVMEMLA</sequence>
<protein>
    <submittedName>
        <fullName evidence="3">Hydrolase</fullName>
    </submittedName>
</protein>
<evidence type="ECO:0000256" key="1">
    <source>
        <dbReference type="ARBA" id="ARBA00022801"/>
    </source>
</evidence>
<dbReference type="EMBL" id="JADIKL010000003">
    <property type="protein sequence ID" value="MFK2930615.1"/>
    <property type="molecule type" value="Genomic_DNA"/>
</dbReference>
<dbReference type="InterPro" id="IPR036380">
    <property type="entry name" value="Isochorismatase-like_sf"/>
</dbReference>
<keyword evidence="1 3" id="KW-0378">Hydrolase</keyword>
<evidence type="ECO:0000313" key="3">
    <source>
        <dbReference type="EMBL" id="MFK2930615.1"/>
    </source>
</evidence>